<evidence type="ECO:0000256" key="2">
    <source>
        <dbReference type="ARBA" id="ARBA00022618"/>
    </source>
</evidence>
<dbReference type="AlphaFoldDB" id="A0A285BUV6"/>
<comment type="subcellular location">
    <subcellularLocation>
        <location evidence="7">Cell inner membrane</location>
        <topology evidence="7">Single-pass type II membrane protein</topology>
    </subcellularLocation>
    <text evidence="7">Localizes to the division septum.</text>
</comment>
<evidence type="ECO:0000313" key="8">
    <source>
        <dbReference type="EMBL" id="SNX58999.1"/>
    </source>
</evidence>
<keyword evidence="4 7" id="KW-1133">Transmembrane helix</keyword>
<dbReference type="NCBIfam" id="NF002058">
    <property type="entry name" value="PRK00888.1"/>
    <property type="match status" value="1"/>
</dbReference>
<keyword evidence="6 7" id="KW-0131">Cell cycle</keyword>
<evidence type="ECO:0000256" key="3">
    <source>
        <dbReference type="ARBA" id="ARBA00022692"/>
    </source>
</evidence>
<reference evidence="8 9" key="1">
    <citation type="submission" date="2017-08" db="EMBL/GenBank/DDBJ databases">
        <authorList>
            <person name="de Groot N.N."/>
        </authorList>
    </citation>
    <scope>NUCLEOTIDE SEQUENCE [LARGE SCALE GENOMIC DNA]</scope>
    <source>
        <strain evidence="8 9">Nm15</strain>
    </source>
</reference>
<keyword evidence="5 7" id="KW-0472">Membrane</keyword>
<dbReference type="GO" id="GO:0043093">
    <property type="term" value="P:FtsZ-dependent cytokinesis"/>
    <property type="evidence" value="ECO:0007669"/>
    <property type="project" value="UniProtKB-UniRule"/>
</dbReference>
<keyword evidence="2 7" id="KW-0132">Cell division</keyword>
<dbReference type="GO" id="GO:0030428">
    <property type="term" value="C:cell septum"/>
    <property type="evidence" value="ECO:0007669"/>
    <property type="project" value="TreeGrafter"/>
</dbReference>
<keyword evidence="7" id="KW-0997">Cell inner membrane</keyword>
<accession>A0A285BUV6</accession>
<gene>
    <name evidence="7" type="primary">ftsB</name>
    <name evidence="8" type="ORF">SAMN06296273_0461</name>
</gene>
<dbReference type="PANTHER" id="PTHR37485">
    <property type="entry name" value="CELL DIVISION PROTEIN FTSB"/>
    <property type="match status" value="1"/>
</dbReference>
<comment type="function">
    <text evidence="7">Essential cell division protein. May link together the upstream cell division proteins, which are predominantly cytoplasmic, with the downstream cell division proteins, which are predominantly periplasmic.</text>
</comment>
<evidence type="ECO:0000256" key="4">
    <source>
        <dbReference type="ARBA" id="ARBA00022989"/>
    </source>
</evidence>
<comment type="similarity">
    <text evidence="7">Belongs to the FtsB family.</text>
</comment>
<sequence>MKPLSFILLMLILAMQYSLWVGKASWLRVLQVDQEVVVARKNNLQLQARNNKLEAEVNDLKQGLEAIEERARSDLGMIKEGEVLFQIVRNAQPQTSQSYIAP</sequence>
<dbReference type="InterPro" id="IPR023081">
    <property type="entry name" value="Cell_div_FtsB"/>
</dbReference>
<keyword evidence="3 7" id="KW-0812">Transmembrane</keyword>
<dbReference type="OrthoDB" id="7061211at2"/>
<protein>
    <recommendedName>
        <fullName evidence="7">Cell division protein FtsB</fullName>
    </recommendedName>
</protein>
<dbReference type="GO" id="GO:0005886">
    <property type="term" value="C:plasma membrane"/>
    <property type="evidence" value="ECO:0007669"/>
    <property type="project" value="UniProtKB-SubCell"/>
</dbReference>
<evidence type="ECO:0000256" key="5">
    <source>
        <dbReference type="ARBA" id="ARBA00023136"/>
    </source>
</evidence>
<organism evidence="8 9">
    <name type="scientific">Nitrosomonas ureae</name>
    <dbReference type="NCBI Taxonomy" id="44577"/>
    <lineage>
        <taxon>Bacteria</taxon>
        <taxon>Pseudomonadati</taxon>
        <taxon>Pseudomonadota</taxon>
        <taxon>Betaproteobacteria</taxon>
        <taxon>Nitrosomonadales</taxon>
        <taxon>Nitrosomonadaceae</taxon>
        <taxon>Nitrosomonas</taxon>
    </lineage>
</organism>
<dbReference type="Pfam" id="PF04977">
    <property type="entry name" value="DivIC"/>
    <property type="match status" value="1"/>
</dbReference>
<keyword evidence="7" id="KW-0175">Coiled coil</keyword>
<keyword evidence="1 7" id="KW-1003">Cell membrane</keyword>
<feature type="topological domain" description="Cytoplasmic" evidence="7">
    <location>
        <begin position="1"/>
        <end position="3"/>
    </location>
</feature>
<dbReference type="InterPro" id="IPR007060">
    <property type="entry name" value="FtsL/DivIC"/>
</dbReference>
<dbReference type="Proteomes" id="UP000242498">
    <property type="component" value="Chromosome I"/>
</dbReference>
<dbReference type="HAMAP" id="MF_00599">
    <property type="entry name" value="FtsB"/>
    <property type="match status" value="1"/>
</dbReference>
<comment type="subunit">
    <text evidence="7">Part of a complex composed of FtsB, FtsL and FtsQ.</text>
</comment>
<dbReference type="RefSeq" id="WP_096291836.1">
    <property type="nucleotide sequence ID" value="NZ_LT907782.1"/>
</dbReference>
<evidence type="ECO:0000256" key="6">
    <source>
        <dbReference type="ARBA" id="ARBA00023306"/>
    </source>
</evidence>
<feature type="coiled-coil region" evidence="7">
    <location>
        <begin position="36"/>
        <end position="70"/>
    </location>
</feature>
<dbReference type="GO" id="GO:0032153">
    <property type="term" value="C:cell division site"/>
    <property type="evidence" value="ECO:0007669"/>
    <property type="project" value="UniProtKB-UniRule"/>
</dbReference>
<evidence type="ECO:0000256" key="7">
    <source>
        <dbReference type="HAMAP-Rule" id="MF_00599"/>
    </source>
</evidence>
<name>A0A285BUV6_9PROT</name>
<evidence type="ECO:0000313" key="9">
    <source>
        <dbReference type="Proteomes" id="UP000242498"/>
    </source>
</evidence>
<dbReference type="EMBL" id="LT907782">
    <property type="protein sequence ID" value="SNX58999.1"/>
    <property type="molecule type" value="Genomic_DNA"/>
</dbReference>
<evidence type="ECO:0000256" key="1">
    <source>
        <dbReference type="ARBA" id="ARBA00022475"/>
    </source>
</evidence>
<dbReference type="PANTHER" id="PTHR37485:SF1">
    <property type="entry name" value="CELL DIVISION PROTEIN FTSB"/>
    <property type="match status" value="1"/>
</dbReference>
<feature type="topological domain" description="Periplasmic" evidence="7">
    <location>
        <begin position="22"/>
        <end position="102"/>
    </location>
</feature>
<proteinExistence type="inferred from homology"/>